<dbReference type="Pfam" id="PF05362">
    <property type="entry name" value="Lon_C"/>
    <property type="match status" value="1"/>
</dbReference>
<organism evidence="2 3">
    <name type="scientific">Candidatus Nitrospira allomarina</name>
    <dbReference type="NCBI Taxonomy" id="3020900"/>
    <lineage>
        <taxon>Bacteria</taxon>
        <taxon>Pseudomonadati</taxon>
        <taxon>Nitrospirota</taxon>
        <taxon>Nitrospiria</taxon>
        <taxon>Nitrospirales</taxon>
        <taxon>Nitrospiraceae</taxon>
        <taxon>Nitrospira</taxon>
    </lineage>
</organism>
<dbReference type="GO" id="GO:0004176">
    <property type="term" value="F:ATP-dependent peptidase activity"/>
    <property type="evidence" value="ECO:0007669"/>
    <property type="project" value="InterPro"/>
</dbReference>
<dbReference type="KEGG" id="nall:PP769_11860"/>
<dbReference type="InterPro" id="IPR014721">
    <property type="entry name" value="Ribsml_uS5_D2-typ_fold_subgr"/>
</dbReference>
<evidence type="ECO:0000313" key="3">
    <source>
        <dbReference type="Proteomes" id="UP001302719"/>
    </source>
</evidence>
<accession>A0AA96G8F1</accession>
<dbReference type="RefSeq" id="WP_312640307.1">
    <property type="nucleotide sequence ID" value="NZ_CP116967.1"/>
</dbReference>
<proteinExistence type="predicted"/>
<evidence type="ECO:0000313" key="2">
    <source>
        <dbReference type="EMBL" id="WNM56672.1"/>
    </source>
</evidence>
<dbReference type="Gene3D" id="3.30.230.10">
    <property type="match status" value="1"/>
</dbReference>
<dbReference type="InterPro" id="IPR008269">
    <property type="entry name" value="Lon_proteolytic"/>
</dbReference>
<gene>
    <name evidence="2" type="ORF">PP769_11860</name>
</gene>
<dbReference type="SUPFAM" id="SSF54211">
    <property type="entry name" value="Ribosomal protein S5 domain 2-like"/>
    <property type="match status" value="1"/>
</dbReference>
<keyword evidence="3" id="KW-1185">Reference proteome</keyword>
<evidence type="ECO:0000259" key="1">
    <source>
        <dbReference type="Pfam" id="PF05362"/>
    </source>
</evidence>
<protein>
    <recommendedName>
        <fullName evidence="1">Lon proteolytic domain-containing protein</fullName>
    </recommendedName>
</protein>
<dbReference type="GO" id="GO:0006508">
    <property type="term" value="P:proteolysis"/>
    <property type="evidence" value="ECO:0007669"/>
    <property type="project" value="InterPro"/>
</dbReference>
<feature type="domain" description="Lon proteolytic" evidence="1">
    <location>
        <begin position="102"/>
        <end position="190"/>
    </location>
</feature>
<reference evidence="2 3" key="1">
    <citation type="submission" date="2023-01" db="EMBL/GenBank/DDBJ databases">
        <title>Cultivation and genomic characterization of new, ubiquitous marine nitrite-oxidizing bacteria from the Nitrospirales.</title>
        <authorList>
            <person name="Mueller A.J."/>
            <person name="Daebeler A."/>
            <person name="Herbold C.W."/>
            <person name="Kirkegaard R.H."/>
            <person name="Daims H."/>
        </authorList>
    </citation>
    <scope>NUCLEOTIDE SEQUENCE [LARGE SCALE GENOMIC DNA]</scope>
    <source>
        <strain evidence="2 3">VA</strain>
    </source>
</reference>
<dbReference type="AlphaFoldDB" id="A0AA96G8F1"/>
<dbReference type="InterPro" id="IPR020568">
    <property type="entry name" value="Ribosomal_Su5_D2-typ_SF"/>
</dbReference>
<sequence length="243" mass="26495">MHHLRRTAFIFTVLAWAIPGGWAFPFAQPAVAEQMYWQKQSVTFLGTTLDVNGEPIGIVAELDISFRKQEGQEALNVTFASGPGKFSPFTQVAIQSGIVSAARMAGLDPKSWNIFLKFPKPGVTIYGDSLTAMVSVVALAMANDNSILLNRVMTGKVTRDGHIGAVGGIPLKIQAAFAEHIPRVIIPDDRFPEDNDWETPFLMQISPVNTVLQAYQMLTGTTLPRAGKEKASGLMVVHNTKEK</sequence>
<dbReference type="Proteomes" id="UP001302719">
    <property type="component" value="Chromosome"/>
</dbReference>
<dbReference type="EMBL" id="CP116967">
    <property type="protein sequence ID" value="WNM56672.1"/>
    <property type="molecule type" value="Genomic_DNA"/>
</dbReference>
<name>A0AA96G8F1_9BACT</name>
<dbReference type="GO" id="GO:0004252">
    <property type="term" value="F:serine-type endopeptidase activity"/>
    <property type="evidence" value="ECO:0007669"/>
    <property type="project" value="InterPro"/>
</dbReference>